<gene>
    <name evidence="3" type="ORF">Mal48_14920</name>
</gene>
<dbReference type="NCBIfam" id="TIGR02532">
    <property type="entry name" value="IV_pilin_GFxxxE"/>
    <property type="match status" value="1"/>
</dbReference>
<dbReference type="PANTHER" id="PTHR30093:SF2">
    <property type="entry name" value="TYPE II SECRETION SYSTEM PROTEIN H"/>
    <property type="match status" value="1"/>
</dbReference>
<protein>
    <submittedName>
        <fullName evidence="3">Putative major pilin subunit</fullName>
    </submittedName>
</protein>
<feature type="domain" description="DUF1559" evidence="2">
    <location>
        <begin position="36"/>
        <end position="310"/>
    </location>
</feature>
<dbReference type="Pfam" id="PF07596">
    <property type="entry name" value="SBP_bac_10"/>
    <property type="match status" value="1"/>
</dbReference>
<dbReference type="EMBL" id="CP036267">
    <property type="protein sequence ID" value="QDT32249.1"/>
    <property type="molecule type" value="Genomic_DNA"/>
</dbReference>
<proteinExistence type="predicted"/>
<feature type="transmembrane region" description="Helical" evidence="1">
    <location>
        <begin position="12"/>
        <end position="35"/>
    </location>
</feature>
<dbReference type="SUPFAM" id="SSF54523">
    <property type="entry name" value="Pili subunits"/>
    <property type="match status" value="1"/>
</dbReference>
<name>A0A517QKS7_9PLAN</name>
<keyword evidence="4" id="KW-1185">Reference proteome</keyword>
<dbReference type="Gene3D" id="3.30.700.10">
    <property type="entry name" value="Glycoprotein, Type 4 Pilin"/>
    <property type="match status" value="1"/>
</dbReference>
<reference evidence="3 4" key="1">
    <citation type="submission" date="2019-02" db="EMBL/GenBank/DDBJ databases">
        <title>Deep-cultivation of Planctomycetes and their phenomic and genomic characterization uncovers novel biology.</title>
        <authorList>
            <person name="Wiegand S."/>
            <person name="Jogler M."/>
            <person name="Boedeker C."/>
            <person name="Pinto D."/>
            <person name="Vollmers J."/>
            <person name="Rivas-Marin E."/>
            <person name="Kohn T."/>
            <person name="Peeters S.H."/>
            <person name="Heuer A."/>
            <person name="Rast P."/>
            <person name="Oberbeckmann S."/>
            <person name="Bunk B."/>
            <person name="Jeske O."/>
            <person name="Meyerdierks A."/>
            <person name="Storesund J.E."/>
            <person name="Kallscheuer N."/>
            <person name="Luecker S."/>
            <person name="Lage O.M."/>
            <person name="Pohl T."/>
            <person name="Merkel B.J."/>
            <person name="Hornburger P."/>
            <person name="Mueller R.-W."/>
            <person name="Bruemmer F."/>
            <person name="Labrenz M."/>
            <person name="Spormann A.M."/>
            <person name="Op den Camp H."/>
            <person name="Overmann J."/>
            <person name="Amann R."/>
            <person name="Jetten M.S.M."/>
            <person name="Mascher T."/>
            <person name="Medema M.H."/>
            <person name="Devos D.P."/>
            <person name="Kaster A.-K."/>
            <person name="Ovreas L."/>
            <person name="Rohde M."/>
            <person name="Galperin M.Y."/>
            <person name="Jogler C."/>
        </authorList>
    </citation>
    <scope>NUCLEOTIDE SEQUENCE [LARGE SCALE GENOMIC DNA]</scope>
    <source>
        <strain evidence="3 4">Mal48</strain>
    </source>
</reference>
<keyword evidence="1" id="KW-1133">Transmembrane helix</keyword>
<dbReference type="InterPro" id="IPR012902">
    <property type="entry name" value="N_methyl_site"/>
</dbReference>
<dbReference type="NCBIfam" id="TIGR04294">
    <property type="entry name" value="pre_pil_HX9DG"/>
    <property type="match status" value="1"/>
</dbReference>
<dbReference type="InterPro" id="IPR045584">
    <property type="entry name" value="Pilin-like"/>
</dbReference>
<keyword evidence="1" id="KW-0812">Transmembrane</keyword>
<evidence type="ECO:0000313" key="3">
    <source>
        <dbReference type="EMBL" id="QDT32249.1"/>
    </source>
</evidence>
<dbReference type="PANTHER" id="PTHR30093">
    <property type="entry name" value="GENERAL SECRETION PATHWAY PROTEIN G"/>
    <property type="match status" value="1"/>
</dbReference>
<dbReference type="InterPro" id="IPR011453">
    <property type="entry name" value="DUF1559"/>
</dbReference>
<dbReference type="InterPro" id="IPR027558">
    <property type="entry name" value="Pre_pil_HX9DG_C"/>
</dbReference>
<evidence type="ECO:0000259" key="2">
    <source>
        <dbReference type="Pfam" id="PF07596"/>
    </source>
</evidence>
<sequence>MQRYRTKSAKGFTLIELLVVIAIIAILVALLLPAVQQAREAARRTQCKNNLKQMGLALHNYHDVYSTFPIGAQTPYYRANWRASILPYLDQAPLYNQLTQTPRPQHGYAAGSGNTSAGWQLANQALNNQLIPAYKCPSSTTDSFNISTSPVTNNGTPSPDASLGNETAMTMDYVGISGSYSGVAPFNQDCGTEIYGGYACNNGLMRIGAVARMRDARDGTSNTMIIGEQSGLINNRDYRANYYGGWAGYSSINSWGAGVRTIRYSPNPEVAPPGGDQTYNSNGPLTSEHVGGVQIVMGDGSVRFLSENLDINTLWALGSAKDGQVIGEF</sequence>
<dbReference type="OrthoDB" id="280382at2"/>
<dbReference type="Pfam" id="PF07963">
    <property type="entry name" value="N_methyl"/>
    <property type="match status" value="1"/>
</dbReference>
<evidence type="ECO:0000256" key="1">
    <source>
        <dbReference type="SAM" id="Phobius"/>
    </source>
</evidence>
<dbReference type="PROSITE" id="PS00409">
    <property type="entry name" value="PROKAR_NTER_METHYL"/>
    <property type="match status" value="1"/>
</dbReference>
<keyword evidence="1" id="KW-0472">Membrane</keyword>
<accession>A0A517QKS7</accession>
<evidence type="ECO:0000313" key="4">
    <source>
        <dbReference type="Proteomes" id="UP000315724"/>
    </source>
</evidence>
<dbReference type="RefSeq" id="WP_145197394.1">
    <property type="nucleotide sequence ID" value="NZ_CP036267.1"/>
</dbReference>
<organism evidence="3 4">
    <name type="scientific">Thalassoglobus polymorphus</name>
    <dbReference type="NCBI Taxonomy" id="2527994"/>
    <lineage>
        <taxon>Bacteria</taxon>
        <taxon>Pseudomonadati</taxon>
        <taxon>Planctomycetota</taxon>
        <taxon>Planctomycetia</taxon>
        <taxon>Planctomycetales</taxon>
        <taxon>Planctomycetaceae</taxon>
        <taxon>Thalassoglobus</taxon>
    </lineage>
</organism>
<dbReference type="AlphaFoldDB" id="A0A517QKS7"/>
<dbReference type="Proteomes" id="UP000315724">
    <property type="component" value="Chromosome"/>
</dbReference>
<dbReference type="KEGG" id="tpol:Mal48_14920"/>